<evidence type="ECO:0000313" key="4">
    <source>
        <dbReference type="EMBL" id="OLP88602.1"/>
    </source>
</evidence>
<feature type="region of interest" description="Disordered" evidence="3">
    <location>
        <begin position="689"/>
        <end position="723"/>
    </location>
</feature>
<evidence type="ECO:0000256" key="1">
    <source>
        <dbReference type="ARBA" id="ARBA00022737"/>
    </source>
</evidence>
<gene>
    <name evidence="4" type="ORF">AK812_SmicGene30060</name>
</gene>
<feature type="region of interest" description="Disordered" evidence="3">
    <location>
        <begin position="64"/>
        <end position="86"/>
    </location>
</feature>
<dbReference type="InterPro" id="IPR011990">
    <property type="entry name" value="TPR-like_helical_dom_sf"/>
</dbReference>
<keyword evidence="1" id="KW-0677">Repeat</keyword>
<feature type="repeat" description="PPR" evidence="2">
    <location>
        <begin position="235"/>
        <end position="272"/>
    </location>
</feature>
<accession>A0A1Q9D0B5</accession>
<feature type="repeat" description="PPR" evidence="2">
    <location>
        <begin position="166"/>
        <end position="200"/>
    </location>
</feature>
<feature type="repeat" description="PPR" evidence="2">
    <location>
        <begin position="96"/>
        <end position="130"/>
    </location>
</feature>
<reference evidence="4 5" key="1">
    <citation type="submission" date="2016-02" db="EMBL/GenBank/DDBJ databases">
        <title>Genome analysis of coral dinoflagellate symbionts highlights evolutionary adaptations to a symbiotic lifestyle.</title>
        <authorList>
            <person name="Aranda M."/>
            <person name="Li Y."/>
            <person name="Liew Y.J."/>
            <person name="Baumgarten S."/>
            <person name="Simakov O."/>
            <person name="Wilson M."/>
            <person name="Piel J."/>
            <person name="Ashoor H."/>
            <person name="Bougouffa S."/>
            <person name="Bajic V.B."/>
            <person name="Ryu T."/>
            <person name="Ravasi T."/>
            <person name="Bayer T."/>
            <person name="Micklem G."/>
            <person name="Kim H."/>
            <person name="Bhak J."/>
            <person name="Lajeunesse T.C."/>
            <person name="Voolstra C.R."/>
        </authorList>
    </citation>
    <scope>NUCLEOTIDE SEQUENCE [LARGE SCALE GENOMIC DNA]</scope>
    <source>
        <strain evidence="4 5">CCMP2467</strain>
    </source>
</reference>
<dbReference type="NCBIfam" id="TIGR00756">
    <property type="entry name" value="PPR"/>
    <property type="match status" value="4"/>
</dbReference>
<dbReference type="InterPro" id="IPR002885">
    <property type="entry name" value="PPR_rpt"/>
</dbReference>
<dbReference type="Proteomes" id="UP000186817">
    <property type="component" value="Unassembled WGS sequence"/>
</dbReference>
<organism evidence="4 5">
    <name type="scientific">Symbiodinium microadriaticum</name>
    <name type="common">Dinoflagellate</name>
    <name type="synonym">Zooxanthella microadriatica</name>
    <dbReference type="NCBI Taxonomy" id="2951"/>
    <lineage>
        <taxon>Eukaryota</taxon>
        <taxon>Sar</taxon>
        <taxon>Alveolata</taxon>
        <taxon>Dinophyceae</taxon>
        <taxon>Suessiales</taxon>
        <taxon>Symbiodiniaceae</taxon>
        <taxon>Symbiodinium</taxon>
    </lineage>
</organism>
<dbReference type="Gene3D" id="1.25.40.10">
    <property type="entry name" value="Tetratricopeptide repeat domain"/>
    <property type="match status" value="2"/>
</dbReference>
<evidence type="ECO:0000256" key="2">
    <source>
        <dbReference type="PROSITE-ProRule" id="PRU00708"/>
    </source>
</evidence>
<sequence length="1387" mass="152740">MCHGALLAAAVAAIKPSRFTLPKAAAKMQRVRSLASAREKKNHPKAARASAKFDFAAVSWSPGTAPMAHSPDPGSESTPSGAESPVRRKRFLVSEQEISFSVVIAGLARQGRPYAAANFLEAMVTNGLSPNVVVFNAVIAAFAGHADVPEAVNWFRKMEDQGLKPNVMTLTAVIDACAKAGKADEAVRWLHEIEERGLQPNRVSYNAVINAFARRGDVSGAMNWLERMQPAVEPDTVSYNSVLHSCALSKDPSAGEVAESIFRRMRLNNMWPTSATLNALARAVGTDRRNILCAELGVDVEAVRSQRDKHRTDSCGSGLLLILLVSKTGSRKAPGLFDLHCKRPSQTLNSSNGPRNSVTMGVATSNLPGPWFFPDSVQIVVVLNDARNIALLQGEELSALIQVEPDDQLHHLTRESPASLSVRPNTILVVKFHAIVQGLQDTARCLGDVVLPLNHVARVCAGSLYQVWLPLQPALSCVQEEDYVDNFDKAVWKAARDPRKPMVCLSLYAGSIPQASKDYLFNASASEKADRFLGLLQSHTQHMRLLQALYREVRSNQAAQLDLSRSKDGLADSWPSEFRRVEANLGQAAPEPSGPAEARGDGEDVARDETKEALDYLREEIKATTADAEARINKAAESVTTLKDMIQAKQVELIQRRKEVSRLYHDAESVELENQKLQVQLTRASLHVGGQNQHDGEEAEQLRREAEDFHTQKESPTCDDPGLCLMREPSTSHGPEQYVSLAADAHGPPSSPSVHGLQRWLAPASLLLSSLFFQNAGLYSATCEYVRWTDETFAKMAGQETAGMVPIEAEALEDPVHRLLKASRLADSLEGLSWSPEIWVDLMADCVIIFLLCWLVRKNDLQTWTHLALSASLLAVLKGFLAWSTVLPNAAGWGACKESLGLDGLMYFRRQNTGSLGLMDSLIDISLLTIQSLWLLGRAAPQQICSDTMFCCSTSSLTLVCLSAYETVARSVDELRPERRATVMGLFGLILCAIVLADITLAIGSKLHYSLDVIAAVPLSFLVYGNPALALMAQDWADPVAVEVKKDPTGAPRFPPDLGFVSVAPCCLPFADAAGTYYLQDRDWDFSPYSWTAERQRQHYRRKSEIQAMLEAISHVRFLVFDEVMQPYSTRLTVAWLKRAAYRRESWRMPNQRLRPIARFSLPSSQSWPLHLRPMSEEQALLLILRDFYGAMGEEPPTLSAIVSKHQLRTKQLEPDGDKDRCSMPTARGCAPGCFEAVRRLAFSVPLGSGPAALEQGTGCLLYDNIRGMEFHSSFDGSMFCRTTAAAIGFLLSRTFLRHMPDGLHDSLRFKGWRSRPQIQQMAEENETFRDINKASGKFDLRDPEVESVDFGPEFVVNCFFFLFLRGGGAGLQVAVAALQDLSAWSS</sequence>
<evidence type="ECO:0000256" key="3">
    <source>
        <dbReference type="SAM" id="MobiDB-lite"/>
    </source>
</evidence>
<evidence type="ECO:0000313" key="5">
    <source>
        <dbReference type="Proteomes" id="UP000186817"/>
    </source>
</evidence>
<feature type="repeat" description="PPR" evidence="2">
    <location>
        <begin position="131"/>
        <end position="165"/>
    </location>
</feature>
<proteinExistence type="predicted"/>
<name>A0A1Q9D0B5_SYMMI</name>
<dbReference type="PANTHER" id="PTHR47447:SF17">
    <property type="entry name" value="OS12G0638900 PROTEIN"/>
    <property type="match status" value="1"/>
</dbReference>
<dbReference type="PROSITE" id="PS51375">
    <property type="entry name" value="PPR"/>
    <property type="match status" value="5"/>
</dbReference>
<comment type="caution">
    <text evidence="4">The sequence shown here is derived from an EMBL/GenBank/DDBJ whole genome shotgun (WGS) entry which is preliminary data.</text>
</comment>
<feature type="region of interest" description="Disordered" evidence="3">
    <location>
        <begin position="585"/>
        <end position="606"/>
    </location>
</feature>
<dbReference type="Pfam" id="PF13812">
    <property type="entry name" value="PPR_3"/>
    <property type="match status" value="3"/>
</dbReference>
<dbReference type="OrthoDB" id="1709053at2759"/>
<dbReference type="EMBL" id="LSRX01000805">
    <property type="protein sequence ID" value="OLP88602.1"/>
    <property type="molecule type" value="Genomic_DNA"/>
</dbReference>
<feature type="repeat" description="PPR" evidence="2">
    <location>
        <begin position="201"/>
        <end position="231"/>
    </location>
</feature>
<keyword evidence="5" id="KW-1185">Reference proteome</keyword>
<dbReference type="PANTHER" id="PTHR47447">
    <property type="entry name" value="OS03G0856100 PROTEIN"/>
    <property type="match status" value="1"/>
</dbReference>
<feature type="compositionally biased region" description="Basic and acidic residues" evidence="3">
    <location>
        <begin position="694"/>
        <end position="713"/>
    </location>
</feature>
<protein>
    <submittedName>
        <fullName evidence="4">Pentatricopeptide repeat-containing protein, mitochondrial</fullName>
    </submittedName>
</protein>